<dbReference type="CDD" id="cd09917">
    <property type="entry name" value="F-box_SF"/>
    <property type="match status" value="1"/>
</dbReference>
<dbReference type="STRING" id="97972.A0A2V1E5N0"/>
<organism evidence="3 4">
    <name type="scientific">Periconia macrospinosa</name>
    <dbReference type="NCBI Taxonomy" id="97972"/>
    <lineage>
        <taxon>Eukaryota</taxon>
        <taxon>Fungi</taxon>
        <taxon>Dikarya</taxon>
        <taxon>Ascomycota</taxon>
        <taxon>Pezizomycotina</taxon>
        <taxon>Dothideomycetes</taxon>
        <taxon>Pleosporomycetidae</taxon>
        <taxon>Pleosporales</taxon>
        <taxon>Massarineae</taxon>
        <taxon>Periconiaceae</taxon>
        <taxon>Periconia</taxon>
    </lineage>
</organism>
<dbReference type="SUPFAM" id="SSF81383">
    <property type="entry name" value="F-box domain"/>
    <property type="match status" value="1"/>
</dbReference>
<protein>
    <recommendedName>
        <fullName evidence="2">F-box domain-containing protein</fullName>
    </recommendedName>
</protein>
<gene>
    <name evidence="3" type="ORF">DM02DRAFT_611268</name>
</gene>
<name>A0A2V1E5N0_9PLEO</name>
<dbReference type="InterPro" id="IPR036047">
    <property type="entry name" value="F-box-like_dom_sf"/>
</dbReference>
<feature type="region of interest" description="Disordered" evidence="1">
    <location>
        <begin position="105"/>
        <end position="125"/>
    </location>
</feature>
<dbReference type="EMBL" id="KZ805319">
    <property type="protein sequence ID" value="PVI04645.1"/>
    <property type="molecule type" value="Genomic_DNA"/>
</dbReference>
<feature type="domain" description="F-box" evidence="2">
    <location>
        <begin position="57"/>
        <end position="91"/>
    </location>
</feature>
<accession>A0A2V1E5N0</accession>
<dbReference type="InterPro" id="IPR001810">
    <property type="entry name" value="F-box_dom"/>
</dbReference>
<feature type="compositionally biased region" description="Polar residues" evidence="1">
    <location>
        <begin position="105"/>
        <end position="117"/>
    </location>
</feature>
<dbReference type="OrthoDB" id="3766406at2759"/>
<dbReference type="Proteomes" id="UP000244855">
    <property type="component" value="Unassembled WGS sequence"/>
</dbReference>
<keyword evidence="4" id="KW-1185">Reference proteome</keyword>
<proteinExistence type="predicted"/>
<dbReference type="AlphaFoldDB" id="A0A2V1E5N0"/>
<dbReference type="Pfam" id="PF12937">
    <property type="entry name" value="F-box-like"/>
    <property type="match status" value="1"/>
</dbReference>
<evidence type="ECO:0000259" key="2">
    <source>
        <dbReference type="Pfam" id="PF12937"/>
    </source>
</evidence>
<evidence type="ECO:0000313" key="3">
    <source>
        <dbReference type="EMBL" id="PVI04645.1"/>
    </source>
</evidence>
<evidence type="ECO:0000313" key="4">
    <source>
        <dbReference type="Proteomes" id="UP000244855"/>
    </source>
</evidence>
<evidence type="ECO:0000256" key="1">
    <source>
        <dbReference type="SAM" id="MobiDB-lite"/>
    </source>
</evidence>
<sequence>MIEFKIPYLRSKGNRSLRPHSYSGLPQRSDYDIRNVEALRKTLTSISTPAPQSAPLLKLPVELIQHISSYLSDISTLASFSLTSRYLYHAIGTLPLSTHMDGESLPSTGRALSSTQSRPSRAERRERREILERAFPTRWYCAWCDKFHVQEATTSPKLFNYETKRACASFNSYLHDDKNEFVLCYHHVRLAVNRHLWGPEYGIGLDAFAYTSSPTRRTLWARKMDVSAILRTRARVVEGRFLLNATYSITIPTPSSAKLPRSLAKSLLAILPQILVGHRDSREPHTGLFACLDKALLSPVPKLGIVRLCCVCATDFAVDVYHSPPGKRNADGQIVGLPETLLRISVWRDLGNGRNPFDSSWRAHGEIGNGKEGFAQDLWRLAQLRPGAIKEAFEKEQEEQELKDESIKCWIWEQEVLRRGCKEIARL</sequence>
<reference evidence="3 4" key="1">
    <citation type="journal article" date="2018" name="Sci. Rep.">
        <title>Comparative genomics provides insights into the lifestyle and reveals functional heterogeneity of dark septate endophytic fungi.</title>
        <authorList>
            <person name="Knapp D.G."/>
            <person name="Nemeth J.B."/>
            <person name="Barry K."/>
            <person name="Hainaut M."/>
            <person name="Henrissat B."/>
            <person name="Johnson J."/>
            <person name="Kuo A."/>
            <person name="Lim J.H.P."/>
            <person name="Lipzen A."/>
            <person name="Nolan M."/>
            <person name="Ohm R.A."/>
            <person name="Tamas L."/>
            <person name="Grigoriev I.V."/>
            <person name="Spatafora J.W."/>
            <person name="Nagy L.G."/>
            <person name="Kovacs G.M."/>
        </authorList>
    </citation>
    <scope>NUCLEOTIDE SEQUENCE [LARGE SCALE GENOMIC DNA]</scope>
    <source>
        <strain evidence="3 4">DSE2036</strain>
    </source>
</reference>